<dbReference type="AlphaFoldDB" id="A0A167N6V4"/>
<accession>A0A167N6V4</accession>
<protein>
    <submittedName>
        <fullName evidence="2">Uncharacterized protein</fullName>
    </submittedName>
</protein>
<keyword evidence="3" id="KW-1185">Reference proteome</keyword>
<feature type="region of interest" description="Disordered" evidence="1">
    <location>
        <begin position="1"/>
        <end position="35"/>
    </location>
</feature>
<evidence type="ECO:0000313" key="2">
    <source>
        <dbReference type="EMBL" id="KZO97406.1"/>
    </source>
</evidence>
<organism evidence="2 3">
    <name type="scientific">Calocera viscosa (strain TUFC12733)</name>
    <dbReference type="NCBI Taxonomy" id="1330018"/>
    <lineage>
        <taxon>Eukaryota</taxon>
        <taxon>Fungi</taxon>
        <taxon>Dikarya</taxon>
        <taxon>Basidiomycota</taxon>
        <taxon>Agaricomycotina</taxon>
        <taxon>Dacrymycetes</taxon>
        <taxon>Dacrymycetales</taxon>
        <taxon>Dacrymycetaceae</taxon>
        <taxon>Calocera</taxon>
    </lineage>
</organism>
<dbReference type="Proteomes" id="UP000076738">
    <property type="component" value="Unassembled WGS sequence"/>
</dbReference>
<evidence type="ECO:0000313" key="3">
    <source>
        <dbReference type="Proteomes" id="UP000076738"/>
    </source>
</evidence>
<feature type="region of interest" description="Disordered" evidence="1">
    <location>
        <begin position="122"/>
        <end position="151"/>
    </location>
</feature>
<reference evidence="2 3" key="1">
    <citation type="journal article" date="2016" name="Mol. Biol. Evol.">
        <title>Comparative Genomics of Early-Diverging Mushroom-Forming Fungi Provides Insights into the Origins of Lignocellulose Decay Capabilities.</title>
        <authorList>
            <person name="Nagy L.G."/>
            <person name="Riley R."/>
            <person name="Tritt A."/>
            <person name="Adam C."/>
            <person name="Daum C."/>
            <person name="Floudas D."/>
            <person name="Sun H."/>
            <person name="Yadav J.S."/>
            <person name="Pangilinan J."/>
            <person name="Larsson K.H."/>
            <person name="Matsuura K."/>
            <person name="Barry K."/>
            <person name="Labutti K."/>
            <person name="Kuo R."/>
            <person name="Ohm R.A."/>
            <person name="Bhattacharya S.S."/>
            <person name="Shirouzu T."/>
            <person name="Yoshinaga Y."/>
            <person name="Martin F.M."/>
            <person name="Grigoriev I.V."/>
            <person name="Hibbett D.S."/>
        </authorList>
    </citation>
    <scope>NUCLEOTIDE SEQUENCE [LARGE SCALE GENOMIC DNA]</scope>
    <source>
        <strain evidence="2 3">TUFC12733</strain>
    </source>
</reference>
<feature type="region of interest" description="Disordered" evidence="1">
    <location>
        <begin position="239"/>
        <end position="258"/>
    </location>
</feature>
<dbReference type="Gene3D" id="1.10.10.60">
    <property type="entry name" value="Homeodomain-like"/>
    <property type="match status" value="1"/>
</dbReference>
<proteinExistence type="predicted"/>
<name>A0A167N6V4_CALVF</name>
<evidence type="ECO:0000256" key="1">
    <source>
        <dbReference type="SAM" id="MobiDB-lite"/>
    </source>
</evidence>
<gene>
    <name evidence="2" type="ORF">CALVIDRAFT_87534</name>
</gene>
<dbReference type="EMBL" id="KV417280">
    <property type="protein sequence ID" value="KZO97406.1"/>
    <property type="molecule type" value="Genomic_DNA"/>
</dbReference>
<sequence>MDNSEHSPTRAVKPKKHVGPPPDPPKSFLPRSGGEGAMYTDHDEAYVIALGKWMLLQDQKVTIKEIAEEVGRRAPHHTASGWNRHVGMWKLFYTEHIYGVSSKEAAAVEETLQAIEAAKKNEARSEASTTRVMRKRPSATTLESTRPRKSHKAIAQTAATYSFPQPTNRRASVSFTHADLQLVVAHIEKNPKADRLDDKLWIRYSEEHPQFTWKEWKNRVRECSELIDHELEIRKQEFEEEAAQEEEEEVDMEIGDSD</sequence>